<dbReference type="EMBL" id="KQ090494">
    <property type="protein sequence ID" value="KMS95266.1"/>
    <property type="molecule type" value="Genomic_DNA"/>
</dbReference>
<reference evidence="2 3" key="1">
    <citation type="journal article" date="2014" name="Nature">
        <title>The genome of the recently domesticated crop plant sugar beet (Beta vulgaris).</title>
        <authorList>
            <person name="Dohm J.C."/>
            <person name="Minoche A.E."/>
            <person name="Holtgrawe D."/>
            <person name="Capella-Gutierrez S."/>
            <person name="Zakrzewski F."/>
            <person name="Tafer H."/>
            <person name="Rupp O."/>
            <person name="Sorensen T.R."/>
            <person name="Stracke R."/>
            <person name="Reinhardt R."/>
            <person name="Goesmann A."/>
            <person name="Kraft T."/>
            <person name="Schulz B."/>
            <person name="Stadler P.F."/>
            <person name="Schmidt T."/>
            <person name="Gabaldon T."/>
            <person name="Lehrach H."/>
            <person name="Weisshaar B."/>
            <person name="Himmelbauer H."/>
        </authorList>
    </citation>
    <scope>NUCLEOTIDE SEQUENCE [LARGE SCALE GENOMIC DNA]</scope>
    <source>
        <tissue evidence="2">Taproot</tissue>
    </source>
</reference>
<feature type="region of interest" description="Disordered" evidence="1">
    <location>
        <begin position="1"/>
        <end position="42"/>
    </location>
</feature>
<evidence type="ECO:0000256" key="1">
    <source>
        <dbReference type="SAM" id="MobiDB-lite"/>
    </source>
</evidence>
<evidence type="ECO:0000313" key="3">
    <source>
        <dbReference type="Proteomes" id="UP000035740"/>
    </source>
</evidence>
<gene>
    <name evidence="2" type="ORF">BVRB_009880</name>
</gene>
<protein>
    <submittedName>
        <fullName evidence="2">Uncharacterized protein</fullName>
    </submittedName>
</protein>
<dbReference type="Gramene" id="KMS95266">
    <property type="protein sequence ID" value="KMS95266"/>
    <property type="gene ID" value="BVRB_009880"/>
</dbReference>
<keyword evidence="3" id="KW-1185">Reference proteome</keyword>
<organism evidence="2 3">
    <name type="scientific">Beta vulgaris subsp. vulgaris</name>
    <name type="common">Beet</name>
    <dbReference type="NCBI Taxonomy" id="3555"/>
    <lineage>
        <taxon>Eukaryota</taxon>
        <taxon>Viridiplantae</taxon>
        <taxon>Streptophyta</taxon>
        <taxon>Embryophyta</taxon>
        <taxon>Tracheophyta</taxon>
        <taxon>Spermatophyta</taxon>
        <taxon>Magnoliopsida</taxon>
        <taxon>eudicotyledons</taxon>
        <taxon>Gunneridae</taxon>
        <taxon>Pentapetalae</taxon>
        <taxon>Caryophyllales</taxon>
        <taxon>Chenopodiaceae</taxon>
        <taxon>Betoideae</taxon>
        <taxon>Beta</taxon>
    </lineage>
</organism>
<sequence>MVFTGGEAVRRKKKKGKNKSGAEEYAEAEPMAETSNGATVEN</sequence>
<evidence type="ECO:0000313" key="2">
    <source>
        <dbReference type="EMBL" id="KMS95266.1"/>
    </source>
</evidence>
<dbReference type="Proteomes" id="UP000035740">
    <property type="component" value="Unassembled WGS sequence"/>
</dbReference>
<name>A0A0J8B2P6_BETVV</name>
<proteinExistence type="predicted"/>
<accession>A0A0J8B2P6</accession>
<dbReference type="eggNOG" id="KOG2776">
    <property type="taxonomic scope" value="Eukaryota"/>
</dbReference>
<dbReference type="AlphaFoldDB" id="A0A0J8B2P6"/>